<dbReference type="Proteomes" id="UP001242811">
    <property type="component" value="Unassembled WGS sequence"/>
</dbReference>
<evidence type="ECO:0000313" key="3">
    <source>
        <dbReference type="Proteomes" id="UP001242811"/>
    </source>
</evidence>
<comment type="caution">
    <text evidence="2">The sequence shown here is derived from an EMBL/GenBank/DDBJ whole genome shotgun (WGS) entry which is preliminary data.</text>
</comment>
<dbReference type="RefSeq" id="WP_149034898.1">
    <property type="nucleotide sequence ID" value="NZ_CP045298.1"/>
</dbReference>
<keyword evidence="1" id="KW-0472">Membrane</keyword>
<evidence type="ECO:0000313" key="2">
    <source>
        <dbReference type="EMBL" id="MDQ0492264.1"/>
    </source>
</evidence>
<feature type="transmembrane region" description="Helical" evidence="1">
    <location>
        <begin position="6"/>
        <end position="30"/>
    </location>
</feature>
<keyword evidence="1" id="KW-0812">Transmembrane</keyword>
<gene>
    <name evidence="2" type="ORF">QOZ95_000411</name>
</gene>
<name>A0ABU0KW05_9BACL</name>
<organism evidence="2 3">
    <name type="scientific">Paenibacillus brasilensis</name>
    <dbReference type="NCBI Taxonomy" id="128574"/>
    <lineage>
        <taxon>Bacteria</taxon>
        <taxon>Bacillati</taxon>
        <taxon>Bacillota</taxon>
        <taxon>Bacilli</taxon>
        <taxon>Bacillales</taxon>
        <taxon>Paenibacillaceae</taxon>
        <taxon>Paenibacillus</taxon>
    </lineage>
</organism>
<sequence>MSVFESMSLMINFGMFVLTLLAVVISILTFKQKREENKVQKRK</sequence>
<reference evidence="2 3" key="1">
    <citation type="submission" date="2023-07" db="EMBL/GenBank/DDBJ databases">
        <title>Genomic Encyclopedia of Type Strains, Phase IV (KMG-IV): sequencing the most valuable type-strain genomes for metagenomic binning, comparative biology and taxonomic classification.</title>
        <authorList>
            <person name="Goeker M."/>
        </authorList>
    </citation>
    <scope>NUCLEOTIDE SEQUENCE [LARGE SCALE GENOMIC DNA]</scope>
    <source>
        <strain evidence="2 3">DSM 14914</strain>
    </source>
</reference>
<accession>A0ABU0KW05</accession>
<dbReference type="InterPro" id="IPR031616">
    <property type="entry name" value="BsrE-like"/>
</dbReference>
<evidence type="ECO:0000256" key="1">
    <source>
        <dbReference type="SAM" id="Phobius"/>
    </source>
</evidence>
<proteinExistence type="predicted"/>
<dbReference type="EMBL" id="JAUSWA010000002">
    <property type="protein sequence ID" value="MDQ0492264.1"/>
    <property type="molecule type" value="Genomic_DNA"/>
</dbReference>
<keyword evidence="3" id="KW-1185">Reference proteome</keyword>
<protein>
    <submittedName>
        <fullName evidence="2">Membrane protein</fullName>
    </submittedName>
</protein>
<dbReference type="Pfam" id="PF16935">
    <property type="entry name" value="Hol_Tox"/>
    <property type="match status" value="1"/>
</dbReference>
<keyword evidence="1" id="KW-1133">Transmembrane helix</keyword>